<keyword evidence="2" id="KW-1003">Cell membrane</keyword>
<dbReference type="Gene3D" id="1.20.1070.10">
    <property type="entry name" value="Rhodopsin 7-helix transmembrane proteins"/>
    <property type="match status" value="1"/>
</dbReference>
<feature type="domain" description="G-protein coupled receptors family 1 profile" evidence="12">
    <location>
        <begin position="85"/>
        <end position="363"/>
    </location>
</feature>
<evidence type="ECO:0000256" key="1">
    <source>
        <dbReference type="ARBA" id="ARBA00004651"/>
    </source>
</evidence>
<name>A0A1S3KAJ1_LINAN</name>
<dbReference type="CDD" id="cd15065">
    <property type="entry name" value="7tmA_Ap5-HTB1-like"/>
    <property type="match status" value="1"/>
</dbReference>
<comment type="subcellular location">
    <subcellularLocation>
        <location evidence="1">Cell membrane</location>
        <topology evidence="1">Multi-pass membrane protein</topology>
    </subcellularLocation>
</comment>
<dbReference type="InterPro" id="IPR000276">
    <property type="entry name" value="GPCR_Rhodpsn"/>
</dbReference>
<evidence type="ECO:0000256" key="10">
    <source>
        <dbReference type="SAM" id="MobiDB-lite"/>
    </source>
</evidence>
<dbReference type="GeneID" id="106179990"/>
<accession>A0A1S3KAJ1</accession>
<dbReference type="RefSeq" id="XP_013419281.1">
    <property type="nucleotide sequence ID" value="XM_013563827.1"/>
</dbReference>
<dbReference type="PROSITE" id="PS00237">
    <property type="entry name" value="G_PROTEIN_RECEP_F1_1"/>
    <property type="match status" value="1"/>
</dbReference>
<comment type="similarity">
    <text evidence="9">Belongs to the G-protein coupled receptor 1 family.</text>
</comment>
<dbReference type="GO" id="GO:0071880">
    <property type="term" value="P:adenylate cyclase-activating adrenergic receptor signaling pathway"/>
    <property type="evidence" value="ECO:0007669"/>
    <property type="project" value="TreeGrafter"/>
</dbReference>
<evidence type="ECO:0000256" key="6">
    <source>
        <dbReference type="ARBA" id="ARBA00023136"/>
    </source>
</evidence>
<dbReference type="KEGG" id="lak:106179990"/>
<dbReference type="SUPFAM" id="SSF81321">
    <property type="entry name" value="Family A G protein-coupled receptor-like"/>
    <property type="match status" value="1"/>
</dbReference>
<dbReference type="Pfam" id="PF00001">
    <property type="entry name" value="7tm_1"/>
    <property type="match status" value="1"/>
</dbReference>
<feature type="transmembrane region" description="Helical" evidence="11">
    <location>
        <begin position="105"/>
        <end position="123"/>
    </location>
</feature>
<evidence type="ECO:0000256" key="2">
    <source>
        <dbReference type="ARBA" id="ARBA00022475"/>
    </source>
</evidence>
<dbReference type="InterPro" id="IPR017452">
    <property type="entry name" value="GPCR_Rhodpsn_7TM"/>
</dbReference>
<dbReference type="PROSITE" id="PS50262">
    <property type="entry name" value="G_PROTEIN_RECEP_F1_2"/>
    <property type="match status" value="1"/>
</dbReference>
<evidence type="ECO:0000256" key="9">
    <source>
        <dbReference type="RuleBase" id="RU000688"/>
    </source>
</evidence>
<feature type="compositionally biased region" description="Gly residues" evidence="10">
    <location>
        <begin position="286"/>
        <end position="299"/>
    </location>
</feature>
<protein>
    <submittedName>
        <fullName evidence="14">Dopamine receptor 1</fullName>
    </submittedName>
</protein>
<keyword evidence="3 9" id="KW-0812">Transmembrane</keyword>
<dbReference type="GO" id="GO:0005886">
    <property type="term" value="C:plasma membrane"/>
    <property type="evidence" value="ECO:0007669"/>
    <property type="project" value="UniProtKB-SubCell"/>
</dbReference>
<dbReference type="InParanoid" id="A0A1S3KAJ1"/>
<evidence type="ECO:0000259" key="12">
    <source>
        <dbReference type="PROSITE" id="PS50262"/>
    </source>
</evidence>
<keyword evidence="13" id="KW-1185">Reference proteome</keyword>
<dbReference type="FunFam" id="1.20.1070.10:FF:000260">
    <property type="entry name" value="Dopamine receptor 1"/>
    <property type="match status" value="1"/>
</dbReference>
<proteinExistence type="inferred from homology"/>
<evidence type="ECO:0000256" key="8">
    <source>
        <dbReference type="ARBA" id="ARBA00023224"/>
    </source>
</evidence>
<evidence type="ECO:0000256" key="11">
    <source>
        <dbReference type="SAM" id="Phobius"/>
    </source>
</evidence>
<evidence type="ECO:0000313" key="14">
    <source>
        <dbReference type="RefSeq" id="XP_013419281.1"/>
    </source>
</evidence>
<evidence type="ECO:0000256" key="7">
    <source>
        <dbReference type="ARBA" id="ARBA00023170"/>
    </source>
</evidence>
<keyword evidence="4 11" id="KW-1133">Transmembrane helix</keyword>
<dbReference type="Proteomes" id="UP000085678">
    <property type="component" value="Unplaced"/>
</dbReference>
<gene>
    <name evidence="14" type="primary">LOC106179990</name>
</gene>
<evidence type="ECO:0000256" key="4">
    <source>
        <dbReference type="ARBA" id="ARBA00022989"/>
    </source>
</evidence>
<reference evidence="14" key="1">
    <citation type="submission" date="2025-08" db="UniProtKB">
        <authorList>
            <consortium name="RefSeq"/>
        </authorList>
    </citation>
    <scope>IDENTIFICATION</scope>
    <source>
        <tissue evidence="14">Gonads</tissue>
    </source>
</reference>
<dbReference type="AlphaFoldDB" id="A0A1S3KAJ1"/>
<dbReference type="GO" id="GO:0004989">
    <property type="term" value="F:octopamine receptor activity"/>
    <property type="evidence" value="ECO:0007669"/>
    <property type="project" value="TreeGrafter"/>
</dbReference>
<dbReference type="SMART" id="SM01381">
    <property type="entry name" value="7TM_GPCR_Srsx"/>
    <property type="match status" value="1"/>
</dbReference>
<dbReference type="PANTHER" id="PTHR24248:SF187">
    <property type="entry name" value="OCTOPAMINE RECEPTOR BETA-2R"/>
    <property type="match status" value="1"/>
</dbReference>
<sequence length="462" mass="51344">MLYNCSNSRVNLTKYLPDGGNCTQQSLLLHLGNYSEGITWNFTENITQNGSAGQIADLPSTVYGLGLSIFIGFILCILIFMSIAGNVLVCVAIYTDRNLRKRSNLLLVSLAVADLFVAVFVMICAVGNDLMGYWIFDIHYCNIWVSMDVMCCTASILNLCAISFDRYLHIRDPLKYARTMTANKIISMIVAVWILSALISFLPVNLGWHQIGLIGIEEAEEELPTERPFCALVISPVYAVISSCVSFYLPCIIMVTIYLRLYTFARHHVSNIKRTTTFDQFNGDSTNGGGGRGGSGKSGSGYKVSDHKAAITLGVIMGVFLLCWMPFFTINIVQAYCRCISPVIFSFLTWVGYVNSLLNPIIYSIFNKDFRNAFKKLLYLDKLKCPCAHENGDNSKTSNSHTKSSAIKKIKLRLFHKKEPNHNGSILHNVSSYSIETRQATVTATLLDDTAKSEFSDVLTAL</sequence>
<dbReference type="PANTHER" id="PTHR24248">
    <property type="entry name" value="ADRENERGIC RECEPTOR-RELATED G-PROTEIN COUPLED RECEPTOR"/>
    <property type="match status" value="1"/>
</dbReference>
<organism evidence="13 14">
    <name type="scientific">Lingula anatina</name>
    <name type="common">Brachiopod</name>
    <name type="synonym">Lingula unguis</name>
    <dbReference type="NCBI Taxonomy" id="7574"/>
    <lineage>
        <taxon>Eukaryota</taxon>
        <taxon>Metazoa</taxon>
        <taxon>Spiralia</taxon>
        <taxon>Lophotrochozoa</taxon>
        <taxon>Brachiopoda</taxon>
        <taxon>Linguliformea</taxon>
        <taxon>Lingulata</taxon>
        <taxon>Lingulida</taxon>
        <taxon>Linguloidea</taxon>
        <taxon>Lingulidae</taxon>
        <taxon>Lingula</taxon>
    </lineage>
</organism>
<feature type="transmembrane region" description="Helical" evidence="11">
    <location>
        <begin position="67"/>
        <end position="93"/>
    </location>
</feature>
<dbReference type="PRINTS" id="PR00237">
    <property type="entry name" value="GPCRRHODOPSN"/>
</dbReference>
<dbReference type="GO" id="GO:0043410">
    <property type="term" value="P:positive regulation of MAPK cascade"/>
    <property type="evidence" value="ECO:0007669"/>
    <property type="project" value="TreeGrafter"/>
</dbReference>
<feature type="region of interest" description="Disordered" evidence="10">
    <location>
        <begin position="283"/>
        <end position="302"/>
    </location>
</feature>
<dbReference type="FunCoup" id="A0A1S3KAJ1">
    <property type="interactions" value="173"/>
</dbReference>
<evidence type="ECO:0000256" key="5">
    <source>
        <dbReference type="ARBA" id="ARBA00023040"/>
    </source>
</evidence>
<feature type="transmembrane region" description="Helical" evidence="11">
    <location>
        <begin position="143"/>
        <end position="164"/>
    </location>
</feature>
<keyword evidence="6 11" id="KW-0472">Membrane</keyword>
<evidence type="ECO:0000313" key="13">
    <source>
        <dbReference type="Proteomes" id="UP000085678"/>
    </source>
</evidence>
<feature type="transmembrane region" description="Helical" evidence="11">
    <location>
        <begin position="310"/>
        <end position="332"/>
    </location>
</feature>
<keyword evidence="7 9" id="KW-0675">Receptor</keyword>
<dbReference type="OrthoDB" id="5957871at2759"/>
<keyword evidence="8 9" id="KW-0807">Transducer</keyword>
<evidence type="ECO:0000256" key="3">
    <source>
        <dbReference type="ARBA" id="ARBA00022692"/>
    </source>
</evidence>
<keyword evidence="5 9" id="KW-0297">G-protein coupled receptor</keyword>
<feature type="transmembrane region" description="Helical" evidence="11">
    <location>
        <begin position="185"/>
        <end position="204"/>
    </location>
</feature>
<feature type="transmembrane region" description="Helical" evidence="11">
    <location>
        <begin position="344"/>
        <end position="366"/>
    </location>
</feature>
<dbReference type="STRING" id="7574.A0A1S3KAJ1"/>
<feature type="transmembrane region" description="Helical" evidence="11">
    <location>
        <begin position="237"/>
        <end position="259"/>
    </location>
</feature>
<dbReference type="PRINTS" id="PR01102">
    <property type="entry name" value="5HT6RECEPTR"/>
</dbReference>